<evidence type="ECO:0000313" key="7">
    <source>
        <dbReference type="EMBL" id="SAL99230.1"/>
    </source>
</evidence>
<dbReference type="EMBL" id="LT552594">
    <property type="protein sequence ID" value="SAL99230.1"/>
    <property type="molecule type" value="Genomic_DNA"/>
</dbReference>
<feature type="domain" description="Velvet" evidence="6">
    <location>
        <begin position="1"/>
        <end position="131"/>
    </location>
</feature>
<dbReference type="PROSITE" id="PS51821">
    <property type="entry name" value="VELVET"/>
    <property type="match status" value="1"/>
</dbReference>
<keyword evidence="3" id="KW-0804">Transcription</keyword>
<organism evidence="7">
    <name type="scientific">Absidia glauca</name>
    <name type="common">Pin mould</name>
    <dbReference type="NCBI Taxonomy" id="4829"/>
    <lineage>
        <taxon>Eukaryota</taxon>
        <taxon>Fungi</taxon>
        <taxon>Fungi incertae sedis</taxon>
        <taxon>Mucoromycota</taxon>
        <taxon>Mucoromycotina</taxon>
        <taxon>Mucoromycetes</taxon>
        <taxon>Mucorales</taxon>
        <taxon>Cunninghamellaceae</taxon>
        <taxon>Absidia</taxon>
    </lineage>
</organism>
<evidence type="ECO:0000259" key="6">
    <source>
        <dbReference type="PROSITE" id="PS51821"/>
    </source>
</evidence>
<dbReference type="InParanoid" id="A0A163J307"/>
<keyword evidence="2" id="KW-0805">Transcription regulation</keyword>
<dbReference type="InterPro" id="IPR038491">
    <property type="entry name" value="Velvet_dom_sf"/>
</dbReference>
<dbReference type="InterPro" id="IPR021740">
    <property type="entry name" value="Velvet"/>
</dbReference>
<evidence type="ECO:0000256" key="1">
    <source>
        <dbReference type="ARBA" id="ARBA00004123"/>
    </source>
</evidence>
<dbReference type="GO" id="GO:0005634">
    <property type="term" value="C:nucleus"/>
    <property type="evidence" value="ECO:0007669"/>
    <property type="project" value="UniProtKB-SubCell"/>
</dbReference>
<evidence type="ECO:0000256" key="4">
    <source>
        <dbReference type="ARBA" id="ARBA00023242"/>
    </source>
</evidence>
<reference evidence="7" key="1">
    <citation type="submission" date="2016-04" db="EMBL/GenBank/DDBJ databases">
        <authorList>
            <person name="Evans L.H."/>
            <person name="Alamgir A."/>
            <person name="Owens N."/>
            <person name="Weber N.D."/>
            <person name="Virtaneva K."/>
            <person name="Barbian K."/>
            <person name="Babar A."/>
            <person name="Rosenke K."/>
        </authorList>
    </citation>
    <scope>NUCLEOTIDE SEQUENCE [LARGE SCALE GENOMIC DNA]</scope>
    <source>
        <strain evidence="7">CBS 101.48</strain>
    </source>
</reference>
<proteinExistence type="predicted"/>
<dbReference type="PANTHER" id="PTHR33572">
    <property type="entry name" value="SPORE DEVELOPMENT REGULATOR VOSA"/>
    <property type="match status" value="1"/>
</dbReference>
<gene>
    <name evidence="7" type="primary">ABSGL_04831.1 scaffold 6035</name>
</gene>
<protein>
    <recommendedName>
        <fullName evidence="6">Velvet domain-containing protein</fullName>
    </recommendedName>
</protein>
<dbReference type="AlphaFoldDB" id="A0A163J307"/>
<comment type="subcellular location">
    <subcellularLocation>
        <location evidence="1">Nucleus</location>
    </subcellularLocation>
</comment>
<feature type="compositionally biased region" description="Low complexity" evidence="5">
    <location>
        <begin position="253"/>
        <end position="263"/>
    </location>
</feature>
<evidence type="ECO:0000256" key="3">
    <source>
        <dbReference type="ARBA" id="ARBA00023163"/>
    </source>
</evidence>
<keyword evidence="4" id="KW-0539">Nucleus</keyword>
<dbReference type="PANTHER" id="PTHR33572:SF18">
    <property type="entry name" value="SPORE DEVELOPMENT REGULATOR VOSA"/>
    <property type="match status" value="1"/>
</dbReference>
<accession>A0A163J307</accession>
<dbReference type="Proteomes" id="UP000078561">
    <property type="component" value="Unassembled WGS sequence"/>
</dbReference>
<dbReference type="OrthoDB" id="5599552at2759"/>
<evidence type="ECO:0000256" key="5">
    <source>
        <dbReference type="SAM" id="MobiDB-lite"/>
    </source>
</evidence>
<dbReference type="InterPro" id="IPR037525">
    <property type="entry name" value="Velvet_dom"/>
</dbReference>
<dbReference type="Gene3D" id="2.60.40.3960">
    <property type="entry name" value="Velvet domain"/>
    <property type="match status" value="1"/>
</dbReference>
<feature type="region of interest" description="Disordered" evidence="5">
    <location>
        <begin position="253"/>
        <end position="273"/>
    </location>
</feature>
<keyword evidence="8" id="KW-1185">Reference proteome</keyword>
<dbReference type="Pfam" id="PF11754">
    <property type="entry name" value="Velvet"/>
    <property type="match status" value="1"/>
</dbReference>
<evidence type="ECO:0000313" key="8">
    <source>
        <dbReference type="Proteomes" id="UP000078561"/>
    </source>
</evidence>
<sequence length="273" mass="30738">MTGNIQYPYFFLYATLVTENGTEDLTFAKNARTTAGTTVQSLHRLRDHENDGLPCLKSLGKIRSLGYDMRVFQITLIARTSTHSLIFISQSSSFAERRCSVLSDVFQVYSPKKSTFLTRSFSEQGVRIRIRKETRSNLFPPAKRRRSDDGHGTTMTTTVRHQSLPAIKSTHSIMSMKNILISPIQESVVYQKTPPSPPPQRLLPFPTGHALIHPYHPLDSSKPTTLDTTKFTIVHPGTRSLRLSPDLCYSPSSCASSSPSQSYFHYHPHRHSS</sequence>
<evidence type="ECO:0000256" key="2">
    <source>
        <dbReference type="ARBA" id="ARBA00023015"/>
    </source>
</evidence>
<name>A0A163J307_ABSGL</name>